<dbReference type="Proteomes" id="UP000306630">
    <property type="component" value="Unassembled WGS sequence"/>
</dbReference>
<dbReference type="Pfam" id="PF01569">
    <property type="entry name" value="PAP2"/>
    <property type="match status" value="1"/>
</dbReference>
<dbReference type="AlphaFoldDB" id="A0A1B1S6J8"/>
<dbReference type="CDD" id="cd03395">
    <property type="entry name" value="PAP2_like_4"/>
    <property type="match status" value="1"/>
</dbReference>
<dbReference type="SUPFAM" id="SSF48317">
    <property type="entry name" value="Acid phosphatase/Vanadium-dependent haloperoxidase"/>
    <property type="match status" value="1"/>
</dbReference>
<accession>A0A1Z2XF92</accession>
<feature type="transmembrane region" description="Helical" evidence="1">
    <location>
        <begin position="163"/>
        <end position="189"/>
    </location>
</feature>
<reference evidence="5" key="1">
    <citation type="submission" date="2016-04" db="EMBL/GenBank/DDBJ databases">
        <title>Complete Genome Sequences of Twelve Strains of a Stable Defined Moderately Diverse Mouse Microbiota 2 (sDMDMm2).</title>
        <authorList>
            <person name="Uchimura Y."/>
            <person name="Wyss M."/>
            <person name="Brugiroux S."/>
            <person name="Limenitakis J.P."/>
            <person name="Stecher B."/>
            <person name="McCoy K.D."/>
            <person name="Macpherson A.J."/>
        </authorList>
    </citation>
    <scope>NUCLEOTIDE SEQUENCE [LARGE SCALE GENOMIC DNA]</scope>
    <source>
        <strain evidence="5">YL27</strain>
    </source>
</reference>
<evidence type="ECO:0000313" key="3">
    <source>
        <dbReference type="EMBL" id="ANU62421.1"/>
    </source>
</evidence>
<dbReference type="PANTHER" id="PTHR14969">
    <property type="entry name" value="SPHINGOSINE-1-PHOSPHATE PHOSPHOHYDROLASE"/>
    <property type="match status" value="1"/>
</dbReference>
<accession>A0A1B1S6J8</accession>
<feature type="transmembrane region" description="Helical" evidence="1">
    <location>
        <begin position="58"/>
        <end position="79"/>
    </location>
</feature>
<evidence type="ECO:0000313" key="4">
    <source>
        <dbReference type="EMBL" id="TGY75229.1"/>
    </source>
</evidence>
<protein>
    <submittedName>
        <fullName evidence="3">Phosphatase PAP2 family protein</fullName>
    </submittedName>
</protein>
<dbReference type="RefSeq" id="WP_068959819.1">
    <property type="nucleotide sequence ID" value="NZ_CAJTCT010000003.1"/>
</dbReference>
<evidence type="ECO:0000313" key="5">
    <source>
        <dbReference type="Proteomes" id="UP000186351"/>
    </source>
</evidence>
<name>A0A1B1S6J8_9BACT</name>
<dbReference type="InterPro" id="IPR000326">
    <property type="entry name" value="PAP2/HPO"/>
</dbReference>
<feature type="transmembrane region" description="Helical" evidence="1">
    <location>
        <begin position="218"/>
        <end position="239"/>
    </location>
</feature>
<dbReference type="EMBL" id="CP015402">
    <property type="protein sequence ID" value="ANU62421.1"/>
    <property type="molecule type" value="Genomic_DNA"/>
</dbReference>
<sequence>MIEFLSQIDTQVFLFFNSFHTPALDQFMMLLSHRMVWVPMYVMIFAMVVHRYGLPAGIIVALGVALTVTLADQTCATLIRPFVQRLRPANPDNPISDLVHIVWGYRGGSYGFPSCHAANTFAVATYLSYVFRHRRLAVVSLFAWAAFNCYSRVYLGVHYPGDILVGAVIGVFMGYIVHRITNLAVIWILRHPLKSNRDRVHISFGSGMPELHMSNESLICATGVLTTTVLLFISLFAYFV</sequence>
<feature type="transmembrane region" description="Helical" evidence="1">
    <location>
        <begin position="136"/>
        <end position="157"/>
    </location>
</feature>
<organism evidence="3 5">
    <name type="scientific">Muribaculum intestinale</name>
    <dbReference type="NCBI Taxonomy" id="1796646"/>
    <lineage>
        <taxon>Bacteria</taxon>
        <taxon>Pseudomonadati</taxon>
        <taxon>Bacteroidota</taxon>
        <taxon>Bacteroidia</taxon>
        <taxon>Bacteroidales</taxon>
        <taxon>Muribaculaceae</taxon>
        <taxon>Muribaculum</taxon>
    </lineage>
</organism>
<dbReference type="GeneID" id="65535369"/>
<dbReference type="OrthoDB" id="9789113at2"/>
<proteinExistence type="predicted"/>
<keyword evidence="5" id="KW-1185">Reference proteome</keyword>
<dbReference type="InterPro" id="IPR036938">
    <property type="entry name" value="PAP2/HPO_sf"/>
</dbReference>
<keyword evidence="1" id="KW-0472">Membrane</keyword>
<keyword evidence="1" id="KW-1133">Transmembrane helix</keyword>
<reference evidence="3" key="2">
    <citation type="submission" date="2017-04" db="EMBL/GenBank/DDBJ databases">
        <title>Complete Genome Sequences of Twelve Strains of a Stable Defined Moderately Diverse Mouse Microbiota 2 (sDMDMm2).</title>
        <authorList>
            <person name="Uchimura Y."/>
            <person name="Wyss M."/>
            <person name="Brugiroux S."/>
            <person name="Limenitakis J.P."/>
            <person name="Stecher B."/>
            <person name="McCoy K.D."/>
            <person name="Macpherson A.J."/>
        </authorList>
    </citation>
    <scope>NUCLEOTIDE SEQUENCE</scope>
    <source>
        <strain evidence="3">YL27</strain>
    </source>
</reference>
<dbReference type="PANTHER" id="PTHR14969:SF13">
    <property type="entry name" value="AT30094P"/>
    <property type="match status" value="1"/>
</dbReference>
<dbReference type="KEGG" id="pary:A4V02_00770"/>
<dbReference type="EMBL" id="SRYD01000013">
    <property type="protein sequence ID" value="TGY75229.1"/>
    <property type="molecule type" value="Genomic_DNA"/>
</dbReference>
<keyword evidence="1" id="KW-0812">Transmembrane</keyword>
<dbReference type="STRING" id="1796646.A4V02_00770"/>
<gene>
    <name evidence="3" type="ORF">A4V02_00770</name>
    <name evidence="4" type="ORF">E5333_04410</name>
</gene>
<dbReference type="Gene3D" id="1.20.144.10">
    <property type="entry name" value="Phosphatidic acid phosphatase type 2/haloperoxidase"/>
    <property type="match status" value="1"/>
</dbReference>
<evidence type="ECO:0000259" key="2">
    <source>
        <dbReference type="SMART" id="SM00014"/>
    </source>
</evidence>
<evidence type="ECO:0000256" key="1">
    <source>
        <dbReference type="SAM" id="Phobius"/>
    </source>
</evidence>
<reference evidence="4 6" key="3">
    <citation type="submission" date="2019-04" db="EMBL/GenBank/DDBJ databases">
        <title>Microbes associate with the intestines of laboratory mice.</title>
        <authorList>
            <person name="Navarre W."/>
            <person name="Wong E."/>
            <person name="Huang K."/>
            <person name="Tropini C."/>
            <person name="Ng K."/>
            <person name="Yu B."/>
        </authorList>
    </citation>
    <scope>NUCLEOTIDE SEQUENCE [LARGE SCALE GENOMIC DNA]</scope>
    <source>
        <strain evidence="4 6">NM06_A21</strain>
    </source>
</reference>
<dbReference type="Proteomes" id="UP000186351">
    <property type="component" value="Chromosome"/>
</dbReference>
<evidence type="ECO:0000313" key="6">
    <source>
        <dbReference type="Proteomes" id="UP000306630"/>
    </source>
</evidence>
<dbReference type="SMART" id="SM00014">
    <property type="entry name" value="acidPPc"/>
    <property type="match status" value="1"/>
</dbReference>
<feature type="domain" description="Phosphatidic acid phosphatase type 2/haloperoxidase" evidence="2">
    <location>
        <begin position="60"/>
        <end position="178"/>
    </location>
</feature>